<protein>
    <submittedName>
        <fullName evidence="2">Uncharacterized protein</fullName>
    </submittedName>
</protein>
<evidence type="ECO:0000313" key="2">
    <source>
        <dbReference type="EMBL" id="KFO23810.1"/>
    </source>
</evidence>
<keyword evidence="3" id="KW-1185">Reference proteome</keyword>
<dbReference type="Proteomes" id="UP000028990">
    <property type="component" value="Unassembled WGS sequence"/>
</dbReference>
<evidence type="ECO:0000313" key="3">
    <source>
        <dbReference type="Proteomes" id="UP000028990"/>
    </source>
</evidence>
<dbReference type="EMBL" id="KN123755">
    <property type="protein sequence ID" value="KFO23810.1"/>
    <property type="molecule type" value="Genomic_DNA"/>
</dbReference>
<reference evidence="2 3" key="1">
    <citation type="submission" date="2013-11" db="EMBL/GenBank/DDBJ databases">
        <title>The Damaraland mole rat (Fukomys damarensis) genome and evolution of African mole rats.</title>
        <authorList>
            <person name="Gladyshev V.N."/>
            <person name="Fang X."/>
        </authorList>
    </citation>
    <scope>NUCLEOTIDE SEQUENCE [LARGE SCALE GENOMIC DNA]</scope>
    <source>
        <tissue evidence="2">Liver</tissue>
    </source>
</reference>
<organism evidence="2 3">
    <name type="scientific">Fukomys damarensis</name>
    <name type="common">Damaraland mole rat</name>
    <name type="synonym">Cryptomys damarensis</name>
    <dbReference type="NCBI Taxonomy" id="885580"/>
    <lineage>
        <taxon>Eukaryota</taxon>
        <taxon>Metazoa</taxon>
        <taxon>Chordata</taxon>
        <taxon>Craniata</taxon>
        <taxon>Vertebrata</taxon>
        <taxon>Euteleostomi</taxon>
        <taxon>Mammalia</taxon>
        <taxon>Eutheria</taxon>
        <taxon>Euarchontoglires</taxon>
        <taxon>Glires</taxon>
        <taxon>Rodentia</taxon>
        <taxon>Hystricomorpha</taxon>
        <taxon>Bathyergidae</taxon>
        <taxon>Fukomys</taxon>
    </lineage>
</organism>
<proteinExistence type="predicted"/>
<dbReference type="AlphaFoldDB" id="A0A091D0V6"/>
<accession>A0A091D0V6</accession>
<sequence>MDSLPAREVNVAGSMQGQRSAFFTTVPGACVPLGASSPDLGLLSRSGEKTEALPLSPDSPRRDKLVKTERSSFGRYLRLAS</sequence>
<name>A0A091D0V6_FUKDA</name>
<gene>
    <name evidence="2" type="ORF">H920_15014</name>
</gene>
<feature type="region of interest" description="Disordered" evidence="1">
    <location>
        <begin position="40"/>
        <end position="67"/>
    </location>
</feature>
<evidence type="ECO:0000256" key="1">
    <source>
        <dbReference type="SAM" id="MobiDB-lite"/>
    </source>
</evidence>